<evidence type="ECO:0000313" key="1">
    <source>
        <dbReference type="EMBL" id="PNR32723.1"/>
    </source>
</evidence>
<dbReference type="EnsemblPlants" id="Pp3c20_3480V3.2">
    <property type="protein sequence ID" value="PAC:32947996.CDS.1"/>
    <property type="gene ID" value="Pp3c20_3480"/>
</dbReference>
<organism evidence="1">
    <name type="scientific">Physcomitrium patens</name>
    <name type="common">Spreading-leaved earth moss</name>
    <name type="synonym">Physcomitrella patens</name>
    <dbReference type="NCBI Taxonomy" id="3218"/>
    <lineage>
        <taxon>Eukaryota</taxon>
        <taxon>Viridiplantae</taxon>
        <taxon>Streptophyta</taxon>
        <taxon>Embryophyta</taxon>
        <taxon>Bryophyta</taxon>
        <taxon>Bryophytina</taxon>
        <taxon>Bryopsida</taxon>
        <taxon>Funariidae</taxon>
        <taxon>Funariales</taxon>
        <taxon>Funariaceae</taxon>
        <taxon>Physcomitrium</taxon>
    </lineage>
</organism>
<dbReference type="Proteomes" id="UP000006727">
    <property type="component" value="Chromosome 20"/>
</dbReference>
<dbReference type="EMBL" id="ABEU02000020">
    <property type="protein sequence ID" value="PNR32723.1"/>
    <property type="molecule type" value="Genomic_DNA"/>
</dbReference>
<proteinExistence type="predicted"/>
<dbReference type="PaxDb" id="3218-PP1S187_21V6.1"/>
<reference evidence="1 3" key="2">
    <citation type="journal article" date="2018" name="Plant J.">
        <title>The Physcomitrella patens chromosome-scale assembly reveals moss genome structure and evolution.</title>
        <authorList>
            <person name="Lang D."/>
            <person name="Ullrich K.K."/>
            <person name="Murat F."/>
            <person name="Fuchs J."/>
            <person name="Jenkins J."/>
            <person name="Haas F.B."/>
            <person name="Piednoel M."/>
            <person name="Gundlach H."/>
            <person name="Van Bel M."/>
            <person name="Meyberg R."/>
            <person name="Vives C."/>
            <person name="Morata J."/>
            <person name="Symeonidi A."/>
            <person name="Hiss M."/>
            <person name="Muchero W."/>
            <person name="Kamisugi Y."/>
            <person name="Saleh O."/>
            <person name="Blanc G."/>
            <person name="Decker E.L."/>
            <person name="van Gessel N."/>
            <person name="Grimwood J."/>
            <person name="Hayes R.D."/>
            <person name="Graham S.W."/>
            <person name="Gunter L.E."/>
            <person name="McDaniel S.F."/>
            <person name="Hoernstein S.N.W."/>
            <person name="Larsson A."/>
            <person name="Li F.W."/>
            <person name="Perroud P.F."/>
            <person name="Phillips J."/>
            <person name="Ranjan P."/>
            <person name="Rokshar D.S."/>
            <person name="Rothfels C.J."/>
            <person name="Schneider L."/>
            <person name="Shu S."/>
            <person name="Stevenson D.W."/>
            <person name="Thummler F."/>
            <person name="Tillich M."/>
            <person name="Villarreal Aguilar J.C."/>
            <person name="Widiez T."/>
            <person name="Wong G.K."/>
            <person name="Wymore A."/>
            <person name="Zhang Y."/>
            <person name="Zimmer A.D."/>
            <person name="Quatrano R.S."/>
            <person name="Mayer K.F.X."/>
            <person name="Goodstein D."/>
            <person name="Casacuberta J.M."/>
            <person name="Vandepoele K."/>
            <person name="Reski R."/>
            <person name="Cuming A.C."/>
            <person name="Tuskan G.A."/>
            <person name="Maumus F."/>
            <person name="Salse J."/>
            <person name="Schmutz J."/>
            <person name="Rensing S.A."/>
        </authorList>
    </citation>
    <scope>NUCLEOTIDE SEQUENCE [LARGE SCALE GENOMIC DNA]</scope>
    <source>
        <strain evidence="2 3">cv. Gransden 2004</strain>
    </source>
</reference>
<accession>A0A2K1ITX0</accession>
<dbReference type="EnsemblPlants" id="Pp3c20_3480V3.1">
    <property type="protein sequence ID" value="PAC:32947995.CDS.1"/>
    <property type="gene ID" value="Pp3c20_3480"/>
</dbReference>
<dbReference type="AlphaFoldDB" id="A0A2K1ITX0"/>
<reference evidence="1 3" key="1">
    <citation type="journal article" date="2008" name="Science">
        <title>The Physcomitrella genome reveals evolutionary insights into the conquest of land by plants.</title>
        <authorList>
            <person name="Rensing S."/>
            <person name="Lang D."/>
            <person name="Zimmer A."/>
            <person name="Terry A."/>
            <person name="Salamov A."/>
            <person name="Shapiro H."/>
            <person name="Nishiyama T."/>
            <person name="Perroud P.-F."/>
            <person name="Lindquist E."/>
            <person name="Kamisugi Y."/>
            <person name="Tanahashi T."/>
            <person name="Sakakibara K."/>
            <person name="Fujita T."/>
            <person name="Oishi K."/>
            <person name="Shin-I T."/>
            <person name="Kuroki Y."/>
            <person name="Toyoda A."/>
            <person name="Suzuki Y."/>
            <person name="Hashimoto A."/>
            <person name="Yamaguchi K."/>
            <person name="Sugano A."/>
            <person name="Kohara Y."/>
            <person name="Fujiyama A."/>
            <person name="Anterola A."/>
            <person name="Aoki S."/>
            <person name="Ashton N."/>
            <person name="Barbazuk W.B."/>
            <person name="Barker E."/>
            <person name="Bennetzen J."/>
            <person name="Bezanilla M."/>
            <person name="Blankenship R."/>
            <person name="Cho S.H."/>
            <person name="Dutcher S."/>
            <person name="Estelle M."/>
            <person name="Fawcett J.A."/>
            <person name="Gundlach H."/>
            <person name="Hanada K."/>
            <person name="Heyl A."/>
            <person name="Hicks K.A."/>
            <person name="Hugh J."/>
            <person name="Lohr M."/>
            <person name="Mayer K."/>
            <person name="Melkozernov A."/>
            <person name="Murata T."/>
            <person name="Nelson D."/>
            <person name="Pils B."/>
            <person name="Prigge M."/>
            <person name="Reiss B."/>
            <person name="Renner T."/>
            <person name="Rombauts S."/>
            <person name="Rushton P."/>
            <person name="Sanderfoot A."/>
            <person name="Schween G."/>
            <person name="Shiu S.-H."/>
            <person name="Stueber K."/>
            <person name="Theodoulou F.L."/>
            <person name="Tu H."/>
            <person name="Van de Peer Y."/>
            <person name="Verrier P.J."/>
            <person name="Waters E."/>
            <person name="Wood A."/>
            <person name="Yang L."/>
            <person name="Cove D."/>
            <person name="Cuming A."/>
            <person name="Hasebe M."/>
            <person name="Lucas S."/>
            <person name="Mishler D.B."/>
            <person name="Reski R."/>
            <person name="Grigoriev I."/>
            <person name="Quatrano R.S."/>
            <person name="Boore J.L."/>
        </authorList>
    </citation>
    <scope>NUCLEOTIDE SEQUENCE [LARGE SCALE GENOMIC DNA]</scope>
    <source>
        <strain evidence="2 3">cv. Gransden 2004</strain>
    </source>
</reference>
<evidence type="ECO:0000313" key="2">
    <source>
        <dbReference type="EnsemblPlants" id="PAC:32947995.CDS.1"/>
    </source>
</evidence>
<dbReference type="Gramene" id="Pp3c20_3480V3.2">
    <property type="protein sequence ID" value="PAC:32947996.CDS.1"/>
    <property type="gene ID" value="Pp3c20_3480"/>
</dbReference>
<dbReference type="InParanoid" id="A0A2K1ITX0"/>
<sequence length="54" mass="5926">MREMGCNIIVSFYVVCLQGTQVMTGRLSLTPANARHIMAPAQLWVVSEASPHPI</sequence>
<gene>
    <name evidence="1" type="ORF">PHYPA_024665</name>
</gene>
<evidence type="ECO:0000313" key="3">
    <source>
        <dbReference type="Proteomes" id="UP000006727"/>
    </source>
</evidence>
<keyword evidence="3" id="KW-1185">Reference proteome</keyword>
<dbReference type="Gramene" id="Pp3c20_3480V3.1">
    <property type="protein sequence ID" value="PAC:32947995.CDS.1"/>
    <property type="gene ID" value="Pp3c20_3480"/>
</dbReference>
<protein>
    <submittedName>
        <fullName evidence="1 2">Uncharacterized protein</fullName>
    </submittedName>
</protein>
<reference evidence="2" key="3">
    <citation type="submission" date="2020-12" db="UniProtKB">
        <authorList>
            <consortium name="EnsemblPlants"/>
        </authorList>
    </citation>
    <scope>IDENTIFICATION</scope>
</reference>
<name>A0A2K1ITX0_PHYPA</name>